<feature type="transmembrane region" description="Helical" evidence="6">
    <location>
        <begin position="134"/>
        <end position="153"/>
    </location>
</feature>
<comment type="subcellular location">
    <subcellularLocation>
        <location evidence="1">Membrane</location>
        <topology evidence="1">Multi-pass membrane protein</topology>
    </subcellularLocation>
</comment>
<feature type="transmembrane region" description="Helical" evidence="6">
    <location>
        <begin position="104"/>
        <end position="125"/>
    </location>
</feature>
<comment type="similarity">
    <text evidence="2">Belongs to the EamA transporter family.</text>
</comment>
<dbReference type="OrthoDB" id="9806889at2"/>
<dbReference type="STRING" id="1120955.SAMN03080610_03247"/>
<dbReference type="InterPro" id="IPR050638">
    <property type="entry name" value="AA-Vitamin_Transporters"/>
</dbReference>
<keyword evidence="5 6" id="KW-0472">Membrane</keyword>
<feature type="transmembrane region" description="Helical" evidence="6">
    <location>
        <begin position="159"/>
        <end position="178"/>
    </location>
</feature>
<feature type="transmembrane region" description="Helical" evidence="6">
    <location>
        <begin position="256"/>
        <end position="275"/>
    </location>
</feature>
<protein>
    <submittedName>
        <fullName evidence="8">Permease of the drug/metabolite transporter (DMT) superfamily</fullName>
    </submittedName>
</protein>
<gene>
    <name evidence="8" type="ORF">SAMN03080610_03247</name>
</gene>
<organism evidence="8 9">
    <name type="scientific">Afifella marina DSM 2698</name>
    <dbReference type="NCBI Taxonomy" id="1120955"/>
    <lineage>
        <taxon>Bacteria</taxon>
        <taxon>Pseudomonadati</taxon>
        <taxon>Pseudomonadota</taxon>
        <taxon>Alphaproteobacteria</taxon>
        <taxon>Hyphomicrobiales</taxon>
        <taxon>Afifellaceae</taxon>
        <taxon>Afifella</taxon>
    </lineage>
</organism>
<sequence length="314" mass="34641">MRVLFAPFRWLFDQPYLLLTLTSLFWAGNAVVARAVIDDFSPILFAQLRWGGAALLILPFAMKALRTDWPVIQRHLGVLTLMALCGITLFNTFLYWALEYTTALNVVLLQATTPLAIALVVFMLFRERLTAGQLAGIVVSLIGVVVIVSRGQLQVLAHLRLNPGDVIMLLDVVIYATYSALLKRRPPLHWLSFLAITIGWGAIMLLPASALDLMRGGHIDINTASLAALFYVAVFPSVLAYICFNRGVDLIGPNRAGPFFHLVPFFGAILAVFALGETFTYAHAFGGVCILAGVFLASRRQRLKNRVEPETRLS</sequence>
<name>A0A1G5P6H6_AFIMA</name>
<feature type="domain" description="EamA" evidence="7">
    <location>
        <begin position="163"/>
        <end position="298"/>
    </location>
</feature>
<evidence type="ECO:0000256" key="6">
    <source>
        <dbReference type="SAM" id="Phobius"/>
    </source>
</evidence>
<keyword evidence="4 6" id="KW-1133">Transmembrane helix</keyword>
<dbReference type="RefSeq" id="WP_092815707.1">
    <property type="nucleotide sequence ID" value="NZ_FMVW01000009.1"/>
</dbReference>
<dbReference type="InterPro" id="IPR000620">
    <property type="entry name" value="EamA_dom"/>
</dbReference>
<feature type="transmembrane region" description="Helical" evidence="6">
    <location>
        <begin position="281"/>
        <end position="298"/>
    </location>
</feature>
<dbReference type="PANTHER" id="PTHR32322">
    <property type="entry name" value="INNER MEMBRANE TRANSPORTER"/>
    <property type="match status" value="1"/>
</dbReference>
<evidence type="ECO:0000259" key="7">
    <source>
        <dbReference type="Pfam" id="PF00892"/>
    </source>
</evidence>
<feature type="transmembrane region" description="Helical" evidence="6">
    <location>
        <begin position="190"/>
        <end position="211"/>
    </location>
</feature>
<feature type="transmembrane region" description="Helical" evidence="6">
    <location>
        <begin position="223"/>
        <end position="244"/>
    </location>
</feature>
<dbReference type="Pfam" id="PF00892">
    <property type="entry name" value="EamA"/>
    <property type="match status" value="2"/>
</dbReference>
<feature type="domain" description="EamA" evidence="7">
    <location>
        <begin position="16"/>
        <end position="148"/>
    </location>
</feature>
<dbReference type="PANTHER" id="PTHR32322:SF2">
    <property type="entry name" value="EAMA DOMAIN-CONTAINING PROTEIN"/>
    <property type="match status" value="1"/>
</dbReference>
<evidence type="ECO:0000256" key="4">
    <source>
        <dbReference type="ARBA" id="ARBA00022989"/>
    </source>
</evidence>
<keyword evidence="3 6" id="KW-0812">Transmembrane</keyword>
<evidence type="ECO:0000256" key="5">
    <source>
        <dbReference type="ARBA" id="ARBA00023136"/>
    </source>
</evidence>
<accession>A0A1G5P6H6</accession>
<dbReference type="AlphaFoldDB" id="A0A1G5P6H6"/>
<evidence type="ECO:0000313" key="9">
    <source>
        <dbReference type="Proteomes" id="UP000199347"/>
    </source>
</evidence>
<proteinExistence type="inferred from homology"/>
<keyword evidence="9" id="KW-1185">Reference proteome</keyword>
<evidence type="ECO:0000256" key="2">
    <source>
        <dbReference type="ARBA" id="ARBA00007362"/>
    </source>
</evidence>
<evidence type="ECO:0000256" key="1">
    <source>
        <dbReference type="ARBA" id="ARBA00004141"/>
    </source>
</evidence>
<dbReference type="InterPro" id="IPR037185">
    <property type="entry name" value="EmrE-like"/>
</dbReference>
<reference evidence="8 9" key="1">
    <citation type="submission" date="2016-10" db="EMBL/GenBank/DDBJ databases">
        <authorList>
            <person name="de Groot N.N."/>
        </authorList>
    </citation>
    <scope>NUCLEOTIDE SEQUENCE [LARGE SCALE GENOMIC DNA]</scope>
    <source>
        <strain evidence="8 9">DSM 2698</strain>
    </source>
</reference>
<dbReference type="Proteomes" id="UP000199347">
    <property type="component" value="Unassembled WGS sequence"/>
</dbReference>
<dbReference type="SUPFAM" id="SSF103481">
    <property type="entry name" value="Multidrug resistance efflux transporter EmrE"/>
    <property type="match status" value="2"/>
</dbReference>
<dbReference type="GO" id="GO:0016020">
    <property type="term" value="C:membrane"/>
    <property type="evidence" value="ECO:0007669"/>
    <property type="project" value="UniProtKB-SubCell"/>
</dbReference>
<evidence type="ECO:0000313" key="8">
    <source>
        <dbReference type="EMBL" id="SCZ44610.1"/>
    </source>
</evidence>
<dbReference type="EMBL" id="FMVW01000009">
    <property type="protein sequence ID" value="SCZ44610.1"/>
    <property type="molecule type" value="Genomic_DNA"/>
</dbReference>
<feature type="transmembrane region" description="Helical" evidence="6">
    <location>
        <begin position="76"/>
        <end position="98"/>
    </location>
</feature>
<evidence type="ECO:0000256" key="3">
    <source>
        <dbReference type="ARBA" id="ARBA00022692"/>
    </source>
</evidence>